<dbReference type="SUPFAM" id="SSF54928">
    <property type="entry name" value="RNA-binding domain, RBD"/>
    <property type="match status" value="1"/>
</dbReference>
<evidence type="ECO:0000256" key="1">
    <source>
        <dbReference type="ARBA" id="ARBA00022884"/>
    </source>
</evidence>
<dbReference type="InParanoid" id="B0WTX6"/>
<dbReference type="VEuPathDB" id="VectorBase:CPIJ010811"/>
<organism>
    <name type="scientific">Culex quinquefasciatus</name>
    <name type="common">Southern house mosquito</name>
    <name type="synonym">Culex pungens</name>
    <dbReference type="NCBI Taxonomy" id="7176"/>
    <lineage>
        <taxon>Eukaryota</taxon>
        <taxon>Metazoa</taxon>
        <taxon>Ecdysozoa</taxon>
        <taxon>Arthropoda</taxon>
        <taxon>Hexapoda</taxon>
        <taxon>Insecta</taxon>
        <taxon>Pterygota</taxon>
        <taxon>Neoptera</taxon>
        <taxon>Endopterygota</taxon>
        <taxon>Diptera</taxon>
        <taxon>Nematocera</taxon>
        <taxon>Culicoidea</taxon>
        <taxon>Culicidae</taxon>
        <taxon>Culicinae</taxon>
        <taxon>Culicini</taxon>
        <taxon>Culex</taxon>
        <taxon>Culex</taxon>
    </lineage>
</organism>
<evidence type="ECO:0000313" key="3">
    <source>
        <dbReference type="EnsemblMetazoa" id="CPIJ010811-PA"/>
    </source>
</evidence>
<dbReference type="Proteomes" id="UP000002320">
    <property type="component" value="Unassembled WGS sequence"/>
</dbReference>
<dbReference type="AlphaFoldDB" id="B0WTX6"/>
<dbReference type="EMBL" id="DS232093">
    <property type="protein sequence ID" value="EDS34668.1"/>
    <property type="molecule type" value="Genomic_DNA"/>
</dbReference>
<dbReference type="STRING" id="7176.B0WTX6"/>
<dbReference type="GO" id="GO:0003723">
    <property type="term" value="F:RNA binding"/>
    <property type="evidence" value="ECO:0007669"/>
    <property type="project" value="UniProtKB-KW"/>
</dbReference>
<dbReference type="PANTHER" id="PTHR13968:SF26">
    <property type="entry name" value="RRM DOMAIN-CONTAINING PROTEIN"/>
    <property type="match status" value="1"/>
</dbReference>
<dbReference type="GO" id="GO:0005634">
    <property type="term" value="C:nucleus"/>
    <property type="evidence" value="ECO:0007669"/>
    <property type="project" value="TreeGrafter"/>
</dbReference>
<reference evidence="2" key="1">
    <citation type="submission" date="2007-03" db="EMBL/GenBank/DDBJ databases">
        <title>Annotation of Culex pipiens quinquefasciatus.</title>
        <authorList>
            <consortium name="The Broad Institute Genome Sequencing Platform"/>
            <person name="Atkinson P.W."/>
            <person name="Hemingway J."/>
            <person name="Christensen B.M."/>
            <person name="Higgs S."/>
            <person name="Kodira C."/>
            <person name="Hannick L."/>
            <person name="Megy K."/>
            <person name="O'Leary S."/>
            <person name="Pearson M."/>
            <person name="Haas B.J."/>
            <person name="Mauceli E."/>
            <person name="Wortman J.R."/>
            <person name="Lee N.H."/>
            <person name="Guigo R."/>
            <person name="Stanke M."/>
            <person name="Alvarado L."/>
            <person name="Amedeo P."/>
            <person name="Antoine C.H."/>
            <person name="Arensburger P."/>
            <person name="Bidwell S.L."/>
            <person name="Crawford M."/>
            <person name="Camaro F."/>
            <person name="Devon K."/>
            <person name="Engels R."/>
            <person name="Hammond M."/>
            <person name="Howarth C."/>
            <person name="Koehrsen M."/>
            <person name="Lawson D."/>
            <person name="Montgomery P."/>
            <person name="Nene V."/>
            <person name="Nusbaum C."/>
            <person name="Puiu D."/>
            <person name="Romero-Severson J."/>
            <person name="Severson D.W."/>
            <person name="Shumway M."/>
            <person name="Sisk P."/>
            <person name="Stolte C."/>
            <person name="Zeng Q."/>
            <person name="Eisenstadt E."/>
            <person name="Fraser-Liggett C."/>
            <person name="Strausberg R."/>
            <person name="Galagan J."/>
            <person name="Birren B."/>
            <person name="Collins F.H."/>
        </authorList>
    </citation>
    <scope>NUCLEOTIDE SEQUENCE [LARGE SCALE GENOMIC DNA]</scope>
    <source>
        <strain evidence="2">JHB</strain>
    </source>
</reference>
<evidence type="ECO:0000313" key="4">
    <source>
        <dbReference type="Proteomes" id="UP000002320"/>
    </source>
</evidence>
<gene>
    <name evidence="3" type="primary">6043148</name>
    <name evidence="2" type="ORF">CpipJ_CPIJ010811</name>
</gene>
<evidence type="ECO:0008006" key="5">
    <source>
        <dbReference type="Google" id="ProtNLM"/>
    </source>
</evidence>
<dbReference type="Gene3D" id="3.30.70.330">
    <property type="match status" value="1"/>
</dbReference>
<reference evidence="3" key="2">
    <citation type="submission" date="2020-05" db="UniProtKB">
        <authorList>
            <consortium name="EnsemblMetazoa"/>
        </authorList>
    </citation>
    <scope>IDENTIFICATION</scope>
    <source>
        <strain evidence="3">JHB</strain>
    </source>
</reference>
<dbReference type="VEuPathDB" id="VectorBase:CQUJHB009556"/>
<proteinExistence type="predicted"/>
<accession>B0WTX6</accession>
<keyword evidence="4" id="KW-1185">Reference proteome</keyword>
<dbReference type="OrthoDB" id="6730379at2759"/>
<dbReference type="EnsemblMetazoa" id="CPIJ010811-RA">
    <property type="protein sequence ID" value="CPIJ010811-PA"/>
    <property type="gene ID" value="CPIJ010811"/>
</dbReference>
<keyword evidence="1" id="KW-0694">RNA-binding</keyword>
<dbReference type="InterPro" id="IPR051186">
    <property type="entry name" value="RRM_HNRPC/RALY_subfam"/>
</dbReference>
<sequence>MPIALWEAVVLAEEAHPVEDLDVGACRELLSGAQGKLSSASTDVERAEAELPLKWPRLSSRLSNKVRAKHQAAGESVSSTHYAAARMKMSKLSNQTNSQDPQAVNSRVFVGNLNTFQCSKTDVERMFQRYGRLAVQVSGAASVKLCN</sequence>
<dbReference type="Gene3D" id="1.20.5.440">
    <property type="entry name" value="ATP synthase delta/epsilon subunit, C-terminal domain"/>
    <property type="match status" value="1"/>
</dbReference>
<dbReference type="InterPro" id="IPR012677">
    <property type="entry name" value="Nucleotide-bd_a/b_plait_sf"/>
</dbReference>
<dbReference type="eggNOG" id="KOG0118">
    <property type="taxonomic scope" value="Eukaryota"/>
</dbReference>
<protein>
    <recommendedName>
        <fullName evidence="5">RRM domain-containing protein</fullName>
    </recommendedName>
</protein>
<evidence type="ECO:0000313" key="2">
    <source>
        <dbReference type="EMBL" id="EDS34668.1"/>
    </source>
</evidence>
<name>B0WTX6_CULQU</name>
<dbReference type="InterPro" id="IPR035979">
    <property type="entry name" value="RBD_domain_sf"/>
</dbReference>
<dbReference type="PANTHER" id="PTHR13968">
    <property type="entry name" value="HETEROGENEOUS NUCLEAR RIBONUCLEOPROTEIN"/>
    <property type="match status" value="1"/>
</dbReference>
<dbReference type="HOGENOM" id="CLU_1769881_0_0_1"/>
<dbReference type="KEGG" id="cqu:CpipJ_CPIJ010811"/>